<dbReference type="PANTHER" id="PTHR43752">
    <property type="entry name" value="BNR/ASP-BOX REPEAT FAMILY PROTEIN"/>
    <property type="match status" value="1"/>
</dbReference>
<dbReference type="Proteomes" id="UP000293142">
    <property type="component" value="Unassembled WGS sequence"/>
</dbReference>
<keyword evidence="3" id="KW-1185">Reference proteome</keyword>
<reference evidence="2 3" key="1">
    <citation type="submission" date="2019-02" db="EMBL/GenBank/DDBJ databases">
        <title>Paenibacillus sp. nov., isolated from surface-sterilized tissue of Thalictrum simplex L.</title>
        <authorList>
            <person name="Tuo L."/>
        </authorList>
    </citation>
    <scope>NUCLEOTIDE SEQUENCE [LARGE SCALE GENOMIC DNA]</scope>
    <source>
        <strain evidence="2 3">N2SHLJ1</strain>
    </source>
</reference>
<dbReference type="AlphaFoldDB" id="A0A4V2J4F4"/>
<accession>A0A4V2J4F4</accession>
<dbReference type="Pfam" id="PF13088">
    <property type="entry name" value="BNR_2"/>
    <property type="match status" value="1"/>
</dbReference>
<name>A0A4V2J4F4_9BACL</name>
<dbReference type="EMBL" id="SIRE01000007">
    <property type="protein sequence ID" value="TBL79582.1"/>
    <property type="molecule type" value="Genomic_DNA"/>
</dbReference>
<dbReference type="InterPro" id="IPR011040">
    <property type="entry name" value="Sialidase"/>
</dbReference>
<dbReference type="SUPFAM" id="SSF50939">
    <property type="entry name" value="Sialidases"/>
    <property type="match status" value="1"/>
</dbReference>
<proteinExistence type="predicted"/>
<evidence type="ECO:0000313" key="2">
    <source>
        <dbReference type="EMBL" id="TBL79582.1"/>
    </source>
</evidence>
<gene>
    <name evidence="2" type="ORF">EYB31_10895</name>
</gene>
<dbReference type="CDD" id="cd15482">
    <property type="entry name" value="Sialidase_non-viral"/>
    <property type="match status" value="1"/>
</dbReference>
<evidence type="ECO:0000259" key="1">
    <source>
        <dbReference type="Pfam" id="PF13088"/>
    </source>
</evidence>
<sequence>MEHLTVYRNEREFSSWPFNAGMWKIAENDILVGFMNIDCDYANPKQLAHRRVEFFGRIATVRSQDGGRTWGMPETLADNIEINEQLNFGASPEVAGVSFGDPRTLLSCWTTPNSGAPDAKAWVKLSGDGGRSWGAAALLPACNIPRFQGRPSYLVRPDGSVLLFLTAKPQHNPYDRPVVYGSYDGGVNWTLLSYMPASGEYRVICPSPVMLADGTIVVAVRCKSSMEGAWSEVYVSEDGGFTWRLRSRINEHGDTVHLTLLQDGRLLAVYGYRIPPFGIRAKISEDEGRTWGPELILRDDGGSKDLGYPRTVEVRPGEVLATYYFNRKDDPIQMNGGVRYIGGTILKL</sequence>
<dbReference type="Gene3D" id="2.120.10.10">
    <property type="match status" value="1"/>
</dbReference>
<feature type="domain" description="Sialidase" evidence="1">
    <location>
        <begin position="112"/>
        <end position="293"/>
    </location>
</feature>
<dbReference type="PANTHER" id="PTHR43752:SF2">
    <property type="entry name" value="BNR_ASP-BOX REPEAT FAMILY PROTEIN"/>
    <property type="match status" value="1"/>
</dbReference>
<organism evidence="2 3">
    <name type="scientific">Paenibacillus thalictri</name>
    <dbReference type="NCBI Taxonomy" id="2527873"/>
    <lineage>
        <taxon>Bacteria</taxon>
        <taxon>Bacillati</taxon>
        <taxon>Bacillota</taxon>
        <taxon>Bacilli</taxon>
        <taxon>Bacillales</taxon>
        <taxon>Paenibacillaceae</taxon>
        <taxon>Paenibacillus</taxon>
    </lineage>
</organism>
<dbReference type="InterPro" id="IPR036278">
    <property type="entry name" value="Sialidase_sf"/>
</dbReference>
<comment type="caution">
    <text evidence="2">The sequence shown here is derived from an EMBL/GenBank/DDBJ whole genome shotgun (WGS) entry which is preliminary data.</text>
</comment>
<dbReference type="OrthoDB" id="7294637at2"/>
<evidence type="ECO:0000313" key="3">
    <source>
        <dbReference type="Proteomes" id="UP000293142"/>
    </source>
</evidence>
<protein>
    <submittedName>
        <fullName evidence="2">Exo-alpha-sialidase</fullName>
    </submittedName>
</protein>